<dbReference type="InParanoid" id="E9GUU0"/>
<accession>E9GUU0</accession>
<proteinExistence type="predicted"/>
<dbReference type="EMBL" id="GL732566">
    <property type="protein sequence ID" value="EFX76795.1"/>
    <property type="molecule type" value="Genomic_DNA"/>
</dbReference>
<protein>
    <submittedName>
        <fullName evidence="1">Uncharacterized protein</fullName>
    </submittedName>
</protein>
<dbReference type="AlphaFoldDB" id="E9GUU0"/>
<gene>
    <name evidence="1" type="ORF">DAPPUDRAFT_248519</name>
</gene>
<dbReference type="KEGG" id="dpx:DAPPUDRAFT_248519"/>
<evidence type="ECO:0000313" key="1">
    <source>
        <dbReference type="EMBL" id="EFX76795.1"/>
    </source>
</evidence>
<dbReference type="HOGENOM" id="CLU_1798406_0_0_1"/>
<name>E9GUU0_DAPPU</name>
<organism evidence="1 2">
    <name type="scientific">Daphnia pulex</name>
    <name type="common">Water flea</name>
    <dbReference type="NCBI Taxonomy" id="6669"/>
    <lineage>
        <taxon>Eukaryota</taxon>
        <taxon>Metazoa</taxon>
        <taxon>Ecdysozoa</taxon>
        <taxon>Arthropoda</taxon>
        <taxon>Crustacea</taxon>
        <taxon>Branchiopoda</taxon>
        <taxon>Diplostraca</taxon>
        <taxon>Cladocera</taxon>
        <taxon>Anomopoda</taxon>
        <taxon>Daphniidae</taxon>
        <taxon>Daphnia</taxon>
    </lineage>
</organism>
<keyword evidence="2" id="KW-1185">Reference proteome</keyword>
<dbReference type="Proteomes" id="UP000000305">
    <property type="component" value="Unassembled WGS sequence"/>
</dbReference>
<evidence type="ECO:0000313" key="2">
    <source>
        <dbReference type="Proteomes" id="UP000000305"/>
    </source>
</evidence>
<reference evidence="1 2" key="1">
    <citation type="journal article" date="2011" name="Science">
        <title>The ecoresponsive genome of Daphnia pulex.</title>
        <authorList>
            <person name="Colbourne J.K."/>
            <person name="Pfrender M.E."/>
            <person name="Gilbert D."/>
            <person name="Thomas W.K."/>
            <person name="Tucker A."/>
            <person name="Oakley T.H."/>
            <person name="Tokishita S."/>
            <person name="Aerts A."/>
            <person name="Arnold G.J."/>
            <person name="Basu M.K."/>
            <person name="Bauer D.J."/>
            <person name="Caceres C.E."/>
            <person name="Carmel L."/>
            <person name="Casola C."/>
            <person name="Choi J.H."/>
            <person name="Detter J.C."/>
            <person name="Dong Q."/>
            <person name="Dusheyko S."/>
            <person name="Eads B.D."/>
            <person name="Frohlich T."/>
            <person name="Geiler-Samerotte K.A."/>
            <person name="Gerlach D."/>
            <person name="Hatcher P."/>
            <person name="Jogdeo S."/>
            <person name="Krijgsveld J."/>
            <person name="Kriventseva E.V."/>
            <person name="Kultz D."/>
            <person name="Laforsch C."/>
            <person name="Lindquist E."/>
            <person name="Lopez J."/>
            <person name="Manak J.R."/>
            <person name="Muller J."/>
            <person name="Pangilinan J."/>
            <person name="Patwardhan R.P."/>
            <person name="Pitluck S."/>
            <person name="Pritham E.J."/>
            <person name="Rechtsteiner A."/>
            <person name="Rho M."/>
            <person name="Rogozin I.B."/>
            <person name="Sakarya O."/>
            <person name="Salamov A."/>
            <person name="Schaack S."/>
            <person name="Shapiro H."/>
            <person name="Shiga Y."/>
            <person name="Skalitzky C."/>
            <person name="Smith Z."/>
            <person name="Souvorov A."/>
            <person name="Sung W."/>
            <person name="Tang Z."/>
            <person name="Tsuchiya D."/>
            <person name="Tu H."/>
            <person name="Vos H."/>
            <person name="Wang M."/>
            <person name="Wolf Y.I."/>
            <person name="Yamagata H."/>
            <person name="Yamada T."/>
            <person name="Ye Y."/>
            <person name="Shaw J.R."/>
            <person name="Andrews J."/>
            <person name="Crease T.J."/>
            <person name="Tang H."/>
            <person name="Lucas S.M."/>
            <person name="Robertson H.M."/>
            <person name="Bork P."/>
            <person name="Koonin E.V."/>
            <person name="Zdobnov E.M."/>
            <person name="Grigoriev I.V."/>
            <person name="Lynch M."/>
            <person name="Boore J.L."/>
        </authorList>
    </citation>
    <scope>NUCLEOTIDE SEQUENCE [LARGE SCALE GENOMIC DNA]</scope>
</reference>
<sequence>MRQNSRISFKNPVDYYKYIPPKENLRGKRPAEVVKREPDDGVPAERRTWLIGSRHHVETVLSHSEGYGTQNVVRLHDHKDKSLANLMVDKKLAVATEYLFPEKFAINRPIAGGIRIKPISTFFPLASILVPATLQIQYCLLRHL</sequence>